<evidence type="ECO:0000313" key="3">
    <source>
        <dbReference type="Proteomes" id="UP000471031"/>
    </source>
</evidence>
<keyword evidence="1" id="KW-1133">Transmembrane helix</keyword>
<accession>A0A845LA36</accession>
<comment type="caution">
    <text evidence="2">The sequence shown here is derived from an EMBL/GenBank/DDBJ whole genome shotgun (WGS) entry which is preliminary data.</text>
</comment>
<dbReference type="OrthoDB" id="2083768at2"/>
<dbReference type="RefSeq" id="WP_161261652.1">
    <property type="nucleotide sequence ID" value="NZ_JAFBDC010000005.1"/>
</dbReference>
<feature type="transmembrane region" description="Helical" evidence="1">
    <location>
        <begin position="34"/>
        <end position="51"/>
    </location>
</feature>
<gene>
    <name evidence="2" type="ORF">GTO89_08515</name>
</gene>
<feature type="transmembrane region" description="Helical" evidence="1">
    <location>
        <begin position="63"/>
        <end position="83"/>
    </location>
</feature>
<organism evidence="2 3">
    <name type="scientific">Heliomicrobium gestii</name>
    <name type="common">Heliobacterium gestii</name>
    <dbReference type="NCBI Taxonomy" id="2699"/>
    <lineage>
        <taxon>Bacteria</taxon>
        <taxon>Bacillati</taxon>
        <taxon>Bacillota</taxon>
        <taxon>Clostridia</taxon>
        <taxon>Eubacteriales</taxon>
        <taxon>Heliobacteriaceae</taxon>
        <taxon>Heliomicrobium</taxon>
    </lineage>
</organism>
<sequence>MSLKLIWFVRLVAFAFAVYVIRKVKQNRLSEKESMYWMAGTLAILFLALWPKLVDIAAAYLGVAYQPALLFFLGILFILVILYRQASHISQLKESNKELAQMVALLDAEVRASKAVGEAKASDAGAGLTDTRPTAR</sequence>
<dbReference type="EMBL" id="WXEX01000006">
    <property type="protein sequence ID" value="MZP43078.1"/>
    <property type="molecule type" value="Genomic_DNA"/>
</dbReference>
<keyword evidence="1" id="KW-0472">Membrane</keyword>
<name>A0A845LA36_HELGE</name>
<dbReference type="InterPro" id="IPR019277">
    <property type="entry name" value="DUF2304"/>
</dbReference>
<evidence type="ECO:0000256" key="1">
    <source>
        <dbReference type="SAM" id="Phobius"/>
    </source>
</evidence>
<protein>
    <submittedName>
        <fullName evidence="2">DUF2304 family protein</fullName>
    </submittedName>
</protein>
<dbReference type="AlphaFoldDB" id="A0A845LA36"/>
<dbReference type="Proteomes" id="UP000471031">
    <property type="component" value="Unassembled WGS sequence"/>
</dbReference>
<feature type="transmembrane region" description="Helical" evidence="1">
    <location>
        <begin position="6"/>
        <end position="22"/>
    </location>
</feature>
<evidence type="ECO:0000313" key="2">
    <source>
        <dbReference type="EMBL" id="MZP43078.1"/>
    </source>
</evidence>
<dbReference type="Pfam" id="PF10066">
    <property type="entry name" value="DUF2304"/>
    <property type="match status" value="1"/>
</dbReference>
<keyword evidence="3" id="KW-1185">Reference proteome</keyword>
<proteinExistence type="predicted"/>
<keyword evidence="1" id="KW-0812">Transmembrane</keyword>
<reference evidence="2 3" key="1">
    <citation type="submission" date="2020-01" db="EMBL/GenBank/DDBJ databases">
        <title>Whole genome sequence of Heliobacterium gestii DSM 11169.</title>
        <authorList>
            <person name="Kyndt J.A."/>
            <person name="Meyer T.E."/>
        </authorList>
    </citation>
    <scope>NUCLEOTIDE SEQUENCE [LARGE SCALE GENOMIC DNA]</scope>
    <source>
        <strain evidence="2 3">DSM 11169</strain>
    </source>
</reference>